<reference evidence="2" key="1">
    <citation type="submission" date="2017-02" db="UniProtKB">
        <authorList>
            <consortium name="WormBaseParasite"/>
        </authorList>
    </citation>
    <scope>IDENTIFICATION</scope>
</reference>
<sequence length="77" mass="8962">MYAVVPSEYFWNGETAKSFMRNCLVKLNVNQKERKDGEDETKATLADKHLFIAHKHLLIPALWKDRNTGYYHVCCSS</sequence>
<dbReference type="AlphaFoldDB" id="A0A0N5AD60"/>
<accession>A0A0N5AD60</accession>
<proteinExistence type="predicted"/>
<protein>
    <submittedName>
        <fullName evidence="2">CwfJ_C_1 domain-containing protein</fullName>
    </submittedName>
</protein>
<evidence type="ECO:0000313" key="2">
    <source>
        <dbReference type="WBParaSite" id="SMUV_0000209501-mRNA-1"/>
    </source>
</evidence>
<dbReference type="Proteomes" id="UP000046393">
    <property type="component" value="Unplaced"/>
</dbReference>
<evidence type="ECO:0000313" key="1">
    <source>
        <dbReference type="Proteomes" id="UP000046393"/>
    </source>
</evidence>
<organism evidence="1 2">
    <name type="scientific">Syphacia muris</name>
    <dbReference type="NCBI Taxonomy" id="451379"/>
    <lineage>
        <taxon>Eukaryota</taxon>
        <taxon>Metazoa</taxon>
        <taxon>Ecdysozoa</taxon>
        <taxon>Nematoda</taxon>
        <taxon>Chromadorea</taxon>
        <taxon>Rhabditida</taxon>
        <taxon>Spirurina</taxon>
        <taxon>Oxyuridomorpha</taxon>
        <taxon>Oxyuroidea</taxon>
        <taxon>Oxyuridae</taxon>
        <taxon>Syphacia</taxon>
    </lineage>
</organism>
<keyword evidence="1" id="KW-1185">Reference proteome</keyword>
<dbReference type="WBParaSite" id="SMUV_0000209501-mRNA-1">
    <property type="protein sequence ID" value="SMUV_0000209501-mRNA-1"/>
    <property type="gene ID" value="SMUV_0000209501"/>
</dbReference>
<name>A0A0N5AD60_9BILA</name>